<sequence>METVELDDKDRALLRFLQRDGRASIAALADKIALSESACRRRIDMLEKAGVLEGYRAELNASRLGFSLTVFVSIALGAQTDKDLAAFETAVRAAPEVLECWLMTGDSDYLLRVAARDVADLERIHREVLTRLPSVVRVNTAIAMRAVSPLRGLPIR</sequence>
<dbReference type="OrthoDB" id="9813313at2"/>
<feature type="domain" description="HTH asnC-type" evidence="4">
    <location>
        <begin position="6"/>
        <end position="67"/>
    </location>
</feature>
<dbReference type="InterPro" id="IPR000485">
    <property type="entry name" value="AsnC-type_HTH_dom"/>
</dbReference>
<keyword evidence="2" id="KW-0238">DNA-binding</keyword>
<dbReference type="SMART" id="SM00344">
    <property type="entry name" value="HTH_ASNC"/>
    <property type="match status" value="1"/>
</dbReference>
<dbReference type="Gene3D" id="1.10.10.10">
    <property type="entry name" value="Winged helix-like DNA-binding domain superfamily/Winged helix DNA-binding domain"/>
    <property type="match status" value="1"/>
</dbReference>
<dbReference type="Proteomes" id="UP000245086">
    <property type="component" value="Unassembled WGS sequence"/>
</dbReference>
<dbReference type="GO" id="GO:0043200">
    <property type="term" value="P:response to amino acid"/>
    <property type="evidence" value="ECO:0007669"/>
    <property type="project" value="TreeGrafter"/>
</dbReference>
<dbReference type="InterPro" id="IPR011991">
    <property type="entry name" value="ArsR-like_HTH"/>
</dbReference>
<dbReference type="SUPFAM" id="SSF46785">
    <property type="entry name" value="Winged helix' DNA-binding domain"/>
    <property type="match status" value="1"/>
</dbReference>
<dbReference type="Gene3D" id="3.30.70.920">
    <property type="match status" value="1"/>
</dbReference>
<dbReference type="CDD" id="cd00090">
    <property type="entry name" value="HTH_ARSR"/>
    <property type="match status" value="1"/>
</dbReference>
<dbReference type="PROSITE" id="PS00519">
    <property type="entry name" value="HTH_ASNC_1"/>
    <property type="match status" value="1"/>
</dbReference>
<dbReference type="InterPro" id="IPR019885">
    <property type="entry name" value="Tscrpt_reg_HTH_AsnC-type_CS"/>
</dbReference>
<keyword evidence="3" id="KW-0804">Transcription</keyword>
<dbReference type="PRINTS" id="PR00033">
    <property type="entry name" value="HTHASNC"/>
</dbReference>
<dbReference type="EMBL" id="BFBR01000001">
    <property type="protein sequence ID" value="GBF56878.1"/>
    <property type="molecule type" value="Genomic_DNA"/>
</dbReference>
<dbReference type="AlphaFoldDB" id="A0A2P2E740"/>
<dbReference type="PANTHER" id="PTHR30154">
    <property type="entry name" value="LEUCINE-RESPONSIVE REGULATORY PROTEIN"/>
    <property type="match status" value="1"/>
</dbReference>
<dbReference type="InterPro" id="IPR019888">
    <property type="entry name" value="Tscrpt_reg_AsnC-like"/>
</dbReference>
<keyword evidence="6" id="KW-1185">Reference proteome</keyword>
<evidence type="ECO:0000313" key="6">
    <source>
        <dbReference type="Proteomes" id="UP000245086"/>
    </source>
</evidence>
<gene>
    <name evidence="5" type="primary">lrp_2</name>
    <name evidence="5" type="ORF">PbB2_00535</name>
</gene>
<evidence type="ECO:0000313" key="5">
    <source>
        <dbReference type="EMBL" id="GBF56878.1"/>
    </source>
</evidence>
<dbReference type="PANTHER" id="PTHR30154:SF34">
    <property type="entry name" value="TRANSCRIPTIONAL REGULATOR AZLB"/>
    <property type="match status" value="1"/>
</dbReference>
<dbReference type="InterPro" id="IPR036390">
    <property type="entry name" value="WH_DNA-bd_sf"/>
</dbReference>
<evidence type="ECO:0000256" key="1">
    <source>
        <dbReference type="ARBA" id="ARBA00023015"/>
    </source>
</evidence>
<organism evidence="5 6">
    <name type="scientific">Candidatus Phycosocius bacilliformis</name>
    <dbReference type="NCBI Taxonomy" id="1445552"/>
    <lineage>
        <taxon>Bacteria</taxon>
        <taxon>Pseudomonadati</taxon>
        <taxon>Pseudomonadota</taxon>
        <taxon>Alphaproteobacteria</taxon>
        <taxon>Caulobacterales</taxon>
        <taxon>Caulobacterales incertae sedis</taxon>
        <taxon>Candidatus Phycosocius</taxon>
    </lineage>
</organism>
<evidence type="ECO:0000259" key="4">
    <source>
        <dbReference type="PROSITE" id="PS50956"/>
    </source>
</evidence>
<reference evidence="5 6" key="1">
    <citation type="journal article" date="2018" name="Genome Announc.">
        <title>Draft Genome Sequence of "Candidatus Phycosocius bacilliformis," an Alphaproteobacterial Ectosymbiont of the Hydrocarbon-Producing Green Alga Botryococcus braunii.</title>
        <authorList>
            <person name="Tanabe Y."/>
            <person name="Yamaguchi H."/>
            <person name="Watanabe M.M."/>
        </authorList>
    </citation>
    <scope>NUCLEOTIDE SEQUENCE [LARGE SCALE GENOMIC DNA]</scope>
    <source>
        <strain evidence="5 6">BOTRYCO-2</strain>
    </source>
</reference>
<evidence type="ECO:0000256" key="3">
    <source>
        <dbReference type="ARBA" id="ARBA00023163"/>
    </source>
</evidence>
<dbReference type="RefSeq" id="WP_108983719.1">
    <property type="nucleotide sequence ID" value="NZ_BFBR01000001.1"/>
</dbReference>
<protein>
    <submittedName>
        <fullName evidence="5">Leucine-responsive regulatory protein</fullName>
    </submittedName>
</protein>
<keyword evidence="1" id="KW-0805">Transcription regulation</keyword>
<dbReference type="SUPFAM" id="SSF54909">
    <property type="entry name" value="Dimeric alpha+beta barrel"/>
    <property type="match status" value="1"/>
</dbReference>
<dbReference type="InterPro" id="IPR036388">
    <property type="entry name" value="WH-like_DNA-bd_sf"/>
</dbReference>
<accession>A0A2P2E740</accession>
<evidence type="ECO:0000256" key="2">
    <source>
        <dbReference type="ARBA" id="ARBA00023125"/>
    </source>
</evidence>
<dbReference type="GO" id="GO:0043565">
    <property type="term" value="F:sequence-specific DNA binding"/>
    <property type="evidence" value="ECO:0007669"/>
    <property type="project" value="InterPro"/>
</dbReference>
<proteinExistence type="predicted"/>
<dbReference type="GO" id="GO:0005829">
    <property type="term" value="C:cytosol"/>
    <property type="evidence" value="ECO:0007669"/>
    <property type="project" value="TreeGrafter"/>
</dbReference>
<dbReference type="Pfam" id="PF13412">
    <property type="entry name" value="HTH_24"/>
    <property type="match status" value="1"/>
</dbReference>
<dbReference type="InterPro" id="IPR019887">
    <property type="entry name" value="Tscrpt_reg_AsnC/Lrp_C"/>
</dbReference>
<dbReference type="Pfam" id="PF01037">
    <property type="entry name" value="AsnC_trans_reg"/>
    <property type="match status" value="1"/>
</dbReference>
<dbReference type="GO" id="GO:0006355">
    <property type="term" value="P:regulation of DNA-templated transcription"/>
    <property type="evidence" value="ECO:0007669"/>
    <property type="project" value="UniProtKB-ARBA"/>
</dbReference>
<comment type="caution">
    <text evidence="5">The sequence shown here is derived from an EMBL/GenBank/DDBJ whole genome shotgun (WGS) entry which is preliminary data.</text>
</comment>
<dbReference type="InterPro" id="IPR011008">
    <property type="entry name" value="Dimeric_a/b-barrel"/>
</dbReference>
<dbReference type="PROSITE" id="PS50956">
    <property type="entry name" value="HTH_ASNC_2"/>
    <property type="match status" value="1"/>
</dbReference>
<name>A0A2P2E740_9PROT</name>